<evidence type="ECO:0000256" key="1">
    <source>
        <dbReference type="ARBA" id="ARBA00004120"/>
    </source>
</evidence>
<evidence type="ECO:0000256" key="9">
    <source>
        <dbReference type="SAM" id="MobiDB-lite"/>
    </source>
</evidence>
<dbReference type="GO" id="GO:0036064">
    <property type="term" value="C:ciliary basal body"/>
    <property type="evidence" value="ECO:0007669"/>
    <property type="project" value="TreeGrafter"/>
</dbReference>
<accession>A0A7S0HQ43</accession>
<feature type="compositionally biased region" description="Basic and acidic residues" evidence="9">
    <location>
        <begin position="523"/>
        <end position="541"/>
    </location>
</feature>
<feature type="compositionally biased region" description="Low complexity" evidence="9">
    <location>
        <begin position="438"/>
        <end position="451"/>
    </location>
</feature>
<dbReference type="EMBL" id="HBEO01020460">
    <property type="protein sequence ID" value="CAD8490339.1"/>
    <property type="molecule type" value="Transcribed_RNA"/>
</dbReference>
<dbReference type="PANTHER" id="PTHR22691">
    <property type="entry name" value="YEAST SPT2-RELATED"/>
    <property type="match status" value="1"/>
</dbReference>
<dbReference type="InterPro" id="IPR049733">
    <property type="entry name" value="CCDC61_N"/>
</dbReference>
<evidence type="ECO:0000256" key="2">
    <source>
        <dbReference type="ARBA" id="ARBA00022490"/>
    </source>
</evidence>
<name>A0A7S0HQ43_9CRYP</name>
<evidence type="ECO:0000256" key="3">
    <source>
        <dbReference type="ARBA" id="ARBA00023054"/>
    </source>
</evidence>
<sequence length="589" mass="66698">MPSSPEPAAPSEVCEDLTFHGTDYIVEVSANESNVLTVDVEKKDDGERWHGEFSASYIEEVTQKTGNFKKFSVFYKMLCSALKQASETVFADLLTYQDLEMLRSRQTRKPATSSTRPTNKRYLILTYAVEFDRVHYPLPLAHWDDPPPSVLYSTIRRLREEIQRLRTGASHHRDEGDATALRAENLELKKQKEQAVRDAERMRAELSKVTRQNDKLHGELEQLEGQARIDVDRESLSASLKEARRKITELENELANEREEAREEQAELRHQLVVLQREVDGGRQTVLDLKAKVRELHSELDLAKRRARIEGDPRLDVKRAIYGNNSGSRPSSAERRRPTPPPARPFQRFDPTAYVKNKQAQMTSNHRSRSVSPRPGSSRLAPAPASGASSRSSSRPSSAERERPWKATSSSRPSSAERQRKPNSVERLRPWADPPISRLPSKSVKPSSRPSSADRLRPSDENSAKRSWSDRKPSPSSSRAERDREMIARRNPEGIRARPPASKETDRRSAMEHNVRGKGMGGEGERGGWRAKHELRDKSDDENSWPRGNAYTSGEEISDIDARLNALQSFLQAAKDKAKQASHSRGIRS</sequence>
<gene>
    <name evidence="10" type="ORF">HPHI1048_LOCUS13851</name>
</gene>
<reference evidence="10" key="1">
    <citation type="submission" date="2021-01" db="EMBL/GenBank/DDBJ databases">
        <authorList>
            <person name="Corre E."/>
            <person name="Pelletier E."/>
            <person name="Niang G."/>
            <person name="Scheremetjew M."/>
            <person name="Finn R."/>
            <person name="Kale V."/>
            <person name="Holt S."/>
            <person name="Cochrane G."/>
            <person name="Meng A."/>
            <person name="Brown T."/>
            <person name="Cohen L."/>
        </authorList>
    </citation>
    <scope>NUCLEOTIDE SEQUENCE</scope>
    <source>
        <strain evidence="10">CCMP325</strain>
    </source>
</reference>
<keyword evidence="5" id="KW-0966">Cell projection</keyword>
<evidence type="ECO:0000256" key="7">
    <source>
        <dbReference type="ARBA" id="ARBA00041518"/>
    </source>
</evidence>
<evidence type="ECO:0000256" key="6">
    <source>
        <dbReference type="ARBA" id="ARBA00038217"/>
    </source>
</evidence>
<evidence type="ECO:0000256" key="4">
    <source>
        <dbReference type="ARBA" id="ARBA00023212"/>
    </source>
</evidence>
<feature type="region of interest" description="Disordered" evidence="9">
    <location>
        <begin position="318"/>
        <end position="554"/>
    </location>
</feature>
<dbReference type="CDD" id="cd22284">
    <property type="entry name" value="HD_CCDC61_N"/>
    <property type="match status" value="1"/>
</dbReference>
<comment type="similarity">
    <text evidence="6">Belongs to the CCDC61 family.</text>
</comment>
<evidence type="ECO:0000313" key="10">
    <source>
        <dbReference type="EMBL" id="CAD8490339.1"/>
    </source>
</evidence>
<protein>
    <recommendedName>
        <fullName evidence="7">Coiled-coil domain-containing protein 61</fullName>
    </recommendedName>
</protein>
<feature type="coiled-coil region" evidence="8">
    <location>
        <begin position="155"/>
        <end position="306"/>
    </location>
</feature>
<keyword evidence="3 8" id="KW-0175">Coiled coil</keyword>
<keyword evidence="4" id="KW-0206">Cytoskeleton</keyword>
<keyword evidence="2" id="KW-0963">Cytoplasm</keyword>
<dbReference type="PANTHER" id="PTHR22691:SF1">
    <property type="entry name" value="CENTROSOMAL PROTEIN CCDC61"/>
    <property type="match status" value="1"/>
</dbReference>
<dbReference type="AlphaFoldDB" id="A0A7S0HQ43"/>
<evidence type="ECO:0000256" key="8">
    <source>
        <dbReference type="SAM" id="Coils"/>
    </source>
</evidence>
<feature type="compositionally biased region" description="Low complexity" evidence="9">
    <location>
        <begin position="370"/>
        <end position="397"/>
    </location>
</feature>
<evidence type="ECO:0000256" key="5">
    <source>
        <dbReference type="ARBA" id="ARBA00023273"/>
    </source>
</evidence>
<feature type="compositionally biased region" description="Basic and acidic residues" evidence="9">
    <location>
        <begin position="415"/>
        <end position="430"/>
    </location>
</feature>
<comment type="subcellular location">
    <subcellularLocation>
        <location evidence="1">Cytoplasm</location>
        <location evidence="1">Cytoskeleton</location>
        <location evidence="1">Cilium basal body</location>
    </subcellularLocation>
</comment>
<organism evidence="10">
    <name type="scientific">Hanusia phi</name>
    <dbReference type="NCBI Taxonomy" id="3032"/>
    <lineage>
        <taxon>Eukaryota</taxon>
        <taxon>Cryptophyceae</taxon>
        <taxon>Pyrenomonadales</taxon>
        <taxon>Geminigeraceae</taxon>
        <taxon>Hanusia</taxon>
    </lineage>
</organism>
<proteinExistence type="inferred from homology"/>
<feature type="compositionally biased region" description="Basic and acidic residues" evidence="9">
    <location>
        <begin position="452"/>
        <end position="515"/>
    </location>
</feature>